<dbReference type="AlphaFoldDB" id="A0A2N8TTN1"/>
<organism evidence="1 2">
    <name type="scientific">Streptomyces cahuitamycinicus</name>
    <dbReference type="NCBI Taxonomy" id="2070367"/>
    <lineage>
        <taxon>Bacteria</taxon>
        <taxon>Bacillati</taxon>
        <taxon>Actinomycetota</taxon>
        <taxon>Actinomycetes</taxon>
        <taxon>Kitasatosporales</taxon>
        <taxon>Streptomycetaceae</taxon>
        <taxon>Streptomyces</taxon>
    </lineage>
</organism>
<reference evidence="1 2" key="1">
    <citation type="submission" date="2018-01" db="EMBL/GenBank/DDBJ databases">
        <title>Draft genome sequence of Streptomyces sp. 13K301.</title>
        <authorList>
            <person name="Sahin N."/>
            <person name="Saygin H."/>
            <person name="Ay H."/>
        </authorList>
    </citation>
    <scope>NUCLEOTIDE SEQUENCE [LARGE SCALE GENOMIC DNA]</scope>
    <source>
        <strain evidence="1 2">13K301</strain>
    </source>
</reference>
<dbReference type="Proteomes" id="UP000235943">
    <property type="component" value="Unassembled WGS sequence"/>
</dbReference>
<keyword evidence="2" id="KW-1185">Reference proteome</keyword>
<sequence>MATSETPEPTAESVISGLFEESGLRPSLIPAYTAAVLALRDRDNAATLRAAGHSVAATRLDPDPAVIDEAFGPETP</sequence>
<evidence type="ECO:0000313" key="1">
    <source>
        <dbReference type="EMBL" id="PNG22343.1"/>
    </source>
</evidence>
<dbReference type="EMBL" id="POUC01000051">
    <property type="protein sequence ID" value="PNG22343.1"/>
    <property type="molecule type" value="Genomic_DNA"/>
</dbReference>
<accession>A0A2N8TTN1</accession>
<name>A0A2N8TTN1_9ACTN</name>
<evidence type="ECO:0000313" key="2">
    <source>
        <dbReference type="Proteomes" id="UP000235943"/>
    </source>
</evidence>
<protein>
    <submittedName>
        <fullName evidence="1">Uncharacterized protein</fullName>
    </submittedName>
</protein>
<dbReference type="RefSeq" id="WP_102908689.1">
    <property type="nucleotide sequence ID" value="NZ_POUC01000051.1"/>
</dbReference>
<gene>
    <name evidence="1" type="ORF">C1J00_10025</name>
</gene>
<comment type="caution">
    <text evidence="1">The sequence shown here is derived from an EMBL/GenBank/DDBJ whole genome shotgun (WGS) entry which is preliminary data.</text>
</comment>
<dbReference type="OrthoDB" id="9891779at2"/>
<proteinExistence type="predicted"/>